<evidence type="ECO:0000256" key="4">
    <source>
        <dbReference type="ARBA" id="ARBA00023015"/>
    </source>
</evidence>
<dbReference type="EMBL" id="JOJR01000251">
    <property type="protein sequence ID" value="RCN41085.1"/>
    <property type="molecule type" value="Genomic_DNA"/>
</dbReference>
<dbReference type="GO" id="GO:0034244">
    <property type="term" value="P:negative regulation of transcription elongation by RNA polymerase II"/>
    <property type="evidence" value="ECO:0007669"/>
    <property type="project" value="TreeGrafter"/>
</dbReference>
<keyword evidence="6" id="KW-0539">Nucleus</keyword>
<accession>A0A368GDK5</accession>
<dbReference type="GO" id="GO:0032021">
    <property type="term" value="C:NELF complex"/>
    <property type="evidence" value="ECO:0007669"/>
    <property type="project" value="TreeGrafter"/>
</dbReference>
<feature type="domain" description="FHA" evidence="7">
    <location>
        <begin position="61"/>
        <end position="113"/>
    </location>
</feature>
<evidence type="ECO:0000256" key="6">
    <source>
        <dbReference type="ARBA" id="ARBA00023242"/>
    </source>
</evidence>
<evidence type="ECO:0000313" key="9">
    <source>
        <dbReference type="Proteomes" id="UP000252519"/>
    </source>
</evidence>
<dbReference type="Pfam" id="PF00498">
    <property type="entry name" value="FHA"/>
    <property type="match status" value="1"/>
</dbReference>
<dbReference type="CDD" id="cd22674">
    <property type="entry name" value="FHA_PPP1R8"/>
    <property type="match status" value="1"/>
</dbReference>
<dbReference type="InterPro" id="IPR000253">
    <property type="entry name" value="FHA_dom"/>
</dbReference>
<dbReference type="Proteomes" id="UP000252519">
    <property type="component" value="Unassembled WGS sequence"/>
</dbReference>
<comment type="similarity">
    <text evidence="2">Belongs to the NELF-D family.</text>
</comment>
<dbReference type="PROSITE" id="PS50006">
    <property type="entry name" value="FHA_DOMAIN"/>
    <property type="match status" value="1"/>
</dbReference>
<comment type="caution">
    <text evidence="8">The sequence shown here is derived from an EMBL/GenBank/DDBJ whole genome shotgun (WGS) entry which is preliminary data.</text>
</comment>
<dbReference type="GO" id="GO:0003723">
    <property type="term" value="F:RNA binding"/>
    <property type="evidence" value="ECO:0007669"/>
    <property type="project" value="TreeGrafter"/>
</dbReference>
<dbReference type="Gene3D" id="2.60.200.20">
    <property type="match status" value="1"/>
</dbReference>
<evidence type="ECO:0000256" key="3">
    <source>
        <dbReference type="ARBA" id="ARBA00022491"/>
    </source>
</evidence>
<evidence type="ECO:0000256" key="2">
    <source>
        <dbReference type="ARBA" id="ARBA00005726"/>
    </source>
</evidence>
<dbReference type="Gene3D" id="6.10.250.1290">
    <property type="match status" value="1"/>
</dbReference>
<dbReference type="STRING" id="29170.A0A368GDK5"/>
<reference evidence="8 9" key="1">
    <citation type="submission" date="2014-10" db="EMBL/GenBank/DDBJ databases">
        <title>Draft genome of the hookworm Ancylostoma caninum.</title>
        <authorList>
            <person name="Mitreva M."/>
        </authorList>
    </citation>
    <scope>NUCLEOTIDE SEQUENCE [LARGE SCALE GENOMIC DNA]</scope>
    <source>
        <strain evidence="8 9">Baltimore</strain>
    </source>
</reference>
<dbReference type="FunFam" id="2.60.200.20:FF:000019">
    <property type="entry name" value="Nuclear inhibitor of protein phosphatase"/>
    <property type="match status" value="1"/>
</dbReference>
<name>A0A368GDK5_ANCCA</name>
<organism evidence="8 9">
    <name type="scientific">Ancylostoma caninum</name>
    <name type="common">Dog hookworm</name>
    <dbReference type="NCBI Taxonomy" id="29170"/>
    <lineage>
        <taxon>Eukaryota</taxon>
        <taxon>Metazoa</taxon>
        <taxon>Ecdysozoa</taxon>
        <taxon>Nematoda</taxon>
        <taxon>Chromadorea</taxon>
        <taxon>Rhabditida</taxon>
        <taxon>Rhabditina</taxon>
        <taxon>Rhabditomorpha</taxon>
        <taxon>Strongyloidea</taxon>
        <taxon>Ancylostomatidae</taxon>
        <taxon>Ancylostomatinae</taxon>
        <taxon>Ancylostoma</taxon>
    </lineage>
</organism>
<keyword evidence="4" id="KW-0805">Transcription regulation</keyword>
<gene>
    <name evidence="8" type="ORF">ANCCAN_12968</name>
</gene>
<dbReference type="SMART" id="SM00240">
    <property type="entry name" value="FHA"/>
    <property type="match status" value="1"/>
</dbReference>
<evidence type="ECO:0000256" key="5">
    <source>
        <dbReference type="ARBA" id="ARBA00023163"/>
    </source>
</evidence>
<dbReference type="InterPro" id="IPR006942">
    <property type="entry name" value="TH1"/>
</dbReference>
<dbReference type="InterPro" id="IPR008984">
    <property type="entry name" value="SMAD_FHA_dom_sf"/>
</dbReference>
<proteinExistence type="inferred from homology"/>
<dbReference type="SUPFAM" id="SSF49879">
    <property type="entry name" value="SMAD/FHA domain"/>
    <property type="match status" value="1"/>
</dbReference>
<evidence type="ECO:0000313" key="8">
    <source>
        <dbReference type="EMBL" id="RCN41085.1"/>
    </source>
</evidence>
<evidence type="ECO:0000259" key="7">
    <source>
        <dbReference type="PROSITE" id="PS50006"/>
    </source>
</evidence>
<keyword evidence="5" id="KW-0804">Transcription</keyword>
<keyword evidence="9" id="KW-1185">Reference proteome</keyword>
<dbReference type="Gene3D" id="1.10.150.740">
    <property type="match status" value="1"/>
</dbReference>
<sequence>MTGETAKTPPVKADATTAQIDEKAKFAVPNWASRPPAGSHLDVCKGEQLIQKLMIDEKPAYYFGRNPKQVDFAVEHASCSRVHALLLYHGVLKRFALVDMESSHGTFLGAVRLEPLKVVFVDIGVPFHFGASTRRYTLRLKLVQSKETEDEEKGEKMPSEQELENVTEYNTALNRRIPQLPISAEEARRKKRPRGNVAFIEQEEIINPEDVDPSIGRFRNLVATAIISNNPNKRTAPATKGQEPPRKIVRPFRDVSLTSPMCSTLGGMALNAAPDLELYSKTLPEPGQHNLRELVPRLSLHCFIHRFACIHTSFRWTAMSRIRRNTRKSRGLAESRRPEFCRIRKMDEEEESNEMTPDEALQFLKAPEAIMEPGVVEALRVYLEEGSGCTETAIEAVVTGYRAYAQSVNIMSDWLTTLEAVKSVENTLATLIAKHFSPDIADTIFEDGGVIEWLPELINHRRWRTLLYELMDQFPNCLMLNFAVKLISDAGFQTEISTVSSAAQQLDIFSRVLLTSIDTVLVEHRKGCLTAAYEKAFGELARVVCQAEHTYVYTIALLKAVGSSQGGRILAACEQMADSLRAEMEGREHETTALRTALAQTADDQVASHFTQALLNMVSRGELNPADVTIIYDQYILPLPPPISIIRDPIFIELLLDSLFHFQGPKTIPEHRFKYIFLLACAASVSETRSSNGRRTQSRLELDNCRQCLDDAVSLLEGMDDLLAELNELLHAIKVPVVAAGVLYYVQTLLLSEEKTGDPPGAALCLLDHISTLHPNLHAKAFDICCQLYEKIAGENEAAEVIMERQRLVVDRLVHLLSVGGAIPVLEKVWEMFRDGQIDASLVRYFAMEVLEIIAPPFSDDLIALFLPLVSDEEIFDKAAQERFPAAGEFIEHCRQLEPSTSAVA</sequence>
<comment type="subcellular location">
    <subcellularLocation>
        <location evidence="1">Nucleus</location>
    </subcellularLocation>
</comment>
<dbReference type="PANTHER" id="PTHR12144:SF0">
    <property type="entry name" value="NEGATIVE ELONGATION FACTOR C_D"/>
    <property type="match status" value="1"/>
</dbReference>
<dbReference type="PANTHER" id="PTHR12144">
    <property type="entry name" value="NEGATIVE ELONGATION FACTOR D"/>
    <property type="match status" value="1"/>
</dbReference>
<evidence type="ECO:0000256" key="1">
    <source>
        <dbReference type="ARBA" id="ARBA00004123"/>
    </source>
</evidence>
<keyword evidence="3" id="KW-0678">Repressor</keyword>
<dbReference type="Pfam" id="PF04858">
    <property type="entry name" value="TH1"/>
    <property type="match status" value="1"/>
</dbReference>
<protein>
    <recommendedName>
        <fullName evidence="7">FHA domain-containing protein</fullName>
    </recommendedName>
</protein>
<dbReference type="OrthoDB" id="511287at2759"/>
<dbReference type="AlphaFoldDB" id="A0A368GDK5"/>